<keyword evidence="2" id="KW-1185">Reference proteome</keyword>
<dbReference type="EMBL" id="MKIP01000050">
    <property type="protein sequence ID" value="OLP59663.1"/>
    <property type="molecule type" value="Genomic_DNA"/>
</dbReference>
<dbReference type="OrthoDB" id="8388230at2"/>
<evidence type="ECO:0000313" key="2">
    <source>
        <dbReference type="Proteomes" id="UP000186364"/>
    </source>
</evidence>
<organism evidence="1 2">
    <name type="scientific">Xaviernesmea oryzae</name>
    <dbReference type="NCBI Taxonomy" id="464029"/>
    <lineage>
        <taxon>Bacteria</taxon>
        <taxon>Pseudomonadati</taxon>
        <taxon>Pseudomonadota</taxon>
        <taxon>Alphaproteobacteria</taxon>
        <taxon>Hyphomicrobiales</taxon>
        <taxon>Rhizobiaceae</taxon>
        <taxon>Rhizobium/Agrobacterium group</taxon>
        <taxon>Xaviernesmea</taxon>
    </lineage>
</organism>
<proteinExistence type="predicted"/>
<evidence type="ECO:0000313" key="1">
    <source>
        <dbReference type="EMBL" id="OLP59663.1"/>
    </source>
</evidence>
<sequence>MSKGSGSSEPKKKWWQESLSEQLVDSRAILPREGHERIKILAEQIGERVPILLGKFVMASLSMFDRGKADLEMPPKSETGFDMARRSATTVLLDSDVFEICSAIVSSRFPEDTGAARMRQAAMVVTVATEIAAGRKPTATSLAQITGNQASSLVMLSSLLEDRGILRKVQTAGVGVGRSAKVFEIRPDAVDAINAAHLAQTGASIIRADMAAR</sequence>
<reference evidence="1 2" key="1">
    <citation type="submission" date="2016-09" db="EMBL/GenBank/DDBJ databases">
        <title>Rhizobium sp. nov., a novel species isolated from the rice rhizosphere.</title>
        <authorList>
            <person name="Zhao J."/>
            <person name="Zhang X."/>
        </authorList>
    </citation>
    <scope>NUCLEOTIDE SEQUENCE [LARGE SCALE GENOMIC DNA]</scope>
    <source>
        <strain evidence="1 2">1.7048</strain>
    </source>
</reference>
<protein>
    <submittedName>
        <fullName evidence="1">Uncharacterized protein</fullName>
    </submittedName>
</protein>
<dbReference type="AlphaFoldDB" id="A0A1Q9AW73"/>
<comment type="caution">
    <text evidence="1">The sequence shown here is derived from an EMBL/GenBank/DDBJ whole genome shotgun (WGS) entry which is preliminary data.</text>
</comment>
<name>A0A1Q9AW73_9HYPH</name>
<dbReference type="Proteomes" id="UP000186364">
    <property type="component" value="Unassembled WGS sequence"/>
</dbReference>
<accession>A0A1Q9AW73</accession>
<dbReference type="RefSeq" id="WP_075628066.1">
    <property type="nucleotide sequence ID" value="NZ_FOAM01000024.1"/>
</dbReference>
<gene>
    <name evidence="1" type="ORF">BJF93_11385</name>
</gene>